<dbReference type="SUPFAM" id="SSF54593">
    <property type="entry name" value="Glyoxalase/Bleomycin resistance protein/Dihydroxybiphenyl dioxygenase"/>
    <property type="match status" value="1"/>
</dbReference>
<proteinExistence type="predicted"/>
<organism evidence="2 3">
    <name type="scientific">Thalassomonas haliotis</name>
    <dbReference type="NCBI Taxonomy" id="485448"/>
    <lineage>
        <taxon>Bacteria</taxon>
        <taxon>Pseudomonadati</taxon>
        <taxon>Pseudomonadota</taxon>
        <taxon>Gammaproteobacteria</taxon>
        <taxon>Alteromonadales</taxon>
        <taxon>Colwelliaceae</taxon>
        <taxon>Thalassomonas</taxon>
    </lineage>
</organism>
<dbReference type="InterPro" id="IPR037523">
    <property type="entry name" value="VOC_core"/>
</dbReference>
<dbReference type="Pfam" id="PF00903">
    <property type="entry name" value="Glyoxalase"/>
    <property type="match status" value="1"/>
</dbReference>
<name>A0ABY7VEI5_9GAMM</name>
<evidence type="ECO:0000313" key="3">
    <source>
        <dbReference type="Proteomes" id="UP001215231"/>
    </source>
</evidence>
<dbReference type="EMBL" id="CP059693">
    <property type="protein sequence ID" value="WDE12093.1"/>
    <property type="molecule type" value="Genomic_DNA"/>
</dbReference>
<feature type="domain" description="VOC" evidence="1">
    <location>
        <begin position="7"/>
        <end position="125"/>
    </location>
</feature>
<evidence type="ECO:0000313" key="2">
    <source>
        <dbReference type="EMBL" id="WDE12093.1"/>
    </source>
</evidence>
<evidence type="ECO:0000259" key="1">
    <source>
        <dbReference type="PROSITE" id="PS51819"/>
    </source>
</evidence>
<gene>
    <name evidence="2" type="ORF">H3N35_00975</name>
</gene>
<sequence length="177" mass="20416">MNFPNMLLSHVELYVQDLAKMEQFYTNNLGFIVTDRGDGNKGMVFLSRSPSEHHQIVLNPLPSHRTFDSPVDHISFRVGSISELRLFAESLASMADMNFQTVSHGTAWSIYFRDPENNRFEIFTDTPWYVNQPCKFSVDFTLSDEELIKFTENKIKELPGFALASDWNETHKSSLKK</sequence>
<accession>A0ABY7VEI5</accession>
<dbReference type="Gene3D" id="3.10.180.10">
    <property type="entry name" value="2,3-Dihydroxybiphenyl 1,2-Dioxygenase, domain 1"/>
    <property type="match status" value="1"/>
</dbReference>
<reference evidence="2 3" key="1">
    <citation type="journal article" date="2022" name="Mar. Drugs">
        <title>Bioassay-Guided Fractionation Leads to the Detection of Cholic Acid Generated by the Rare Thalassomonas sp.</title>
        <authorList>
            <person name="Pheiffer F."/>
            <person name="Schneider Y.K."/>
            <person name="Hansen E.H."/>
            <person name="Andersen J.H."/>
            <person name="Isaksson J."/>
            <person name="Busche T."/>
            <person name="R C."/>
            <person name="Kalinowski J."/>
            <person name="Zyl L.V."/>
            <person name="Trindade M."/>
        </authorList>
    </citation>
    <scope>NUCLEOTIDE SEQUENCE [LARGE SCALE GENOMIC DNA]</scope>
    <source>
        <strain evidence="2 3">A5K-61T</strain>
    </source>
</reference>
<keyword evidence="3" id="KW-1185">Reference proteome</keyword>
<dbReference type="Proteomes" id="UP001215231">
    <property type="component" value="Chromosome"/>
</dbReference>
<protein>
    <submittedName>
        <fullName evidence="2">VOC family protein</fullName>
    </submittedName>
</protein>
<dbReference type="InterPro" id="IPR004360">
    <property type="entry name" value="Glyas_Fos-R_dOase_dom"/>
</dbReference>
<dbReference type="RefSeq" id="WP_274052355.1">
    <property type="nucleotide sequence ID" value="NZ_CP059693.1"/>
</dbReference>
<dbReference type="InterPro" id="IPR029068">
    <property type="entry name" value="Glyas_Bleomycin-R_OHBP_Dase"/>
</dbReference>
<dbReference type="PROSITE" id="PS51819">
    <property type="entry name" value="VOC"/>
    <property type="match status" value="1"/>
</dbReference>